<feature type="domain" description="SPOR" evidence="2">
    <location>
        <begin position="20"/>
        <end position="96"/>
    </location>
</feature>
<dbReference type="Gene3D" id="1.10.101.10">
    <property type="entry name" value="PGBD-like superfamily/PGBD"/>
    <property type="match status" value="1"/>
</dbReference>
<accession>A0ABV7J165</accession>
<keyword evidence="1" id="KW-0732">Signal</keyword>
<feature type="signal peptide" evidence="1">
    <location>
        <begin position="1"/>
        <end position="22"/>
    </location>
</feature>
<dbReference type="SUPFAM" id="SSF50494">
    <property type="entry name" value="Trypsin-like serine proteases"/>
    <property type="match status" value="1"/>
</dbReference>
<reference evidence="4" key="1">
    <citation type="journal article" date="2019" name="Int. J. Syst. Evol. Microbiol.">
        <title>The Global Catalogue of Microorganisms (GCM) 10K type strain sequencing project: providing services to taxonomists for standard genome sequencing and annotation.</title>
        <authorList>
            <consortium name="The Broad Institute Genomics Platform"/>
            <consortium name="The Broad Institute Genome Sequencing Center for Infectious Disease"/>
            <person name="Wu L."/>
            <person name="Ma J."/>
        </authorList>
    </citation>
    <scope>NUCLEOTIDE SEQUENCE [LARGE SCALE GENOMIC DNA]</scope>
    <source>
        <strain evidence="4">KCTC 52039</strain>
    </source>
</reference>
<dbReference type="SUPFAM" id="SSF47090">
    <property type="entry name" value="PGBD-like"/>
    <property type="match status" value="1"/>
</dbReference>
<dbReference type="InterPro" id="IPR036365">
    <property type="entry name" value="PGBD-like_sf"/>
</dbReference>
<evidence type="ECO:0000313" key="4">
    <source>
        <dbReference type="Proteomes" id="UP001595547"/>
    </source>
</evidence>
<dbReference type="InterPro" id="IPR036366">
    <property type="entry name" value="PGBDSf"/>
</dbReference>
<dbReference type="InterPro" id="IPR009003">
    <property type="entry name" value="Peptidase_S1_PA"/>
</dbReference>
<dbReference type="InterPro" id="IPR007730">
    <property type="entry name" value="SPOR-like_dom"/>
</dbReference>
<dbReference type="RefSeq" id="WP_380074241.1">
    <property type="nucleotide sequence ID" value="NZ_JBHRTO010000002.1"/>
</dbReference>
<evidence type="ECO:0000256" key="1">
    <source>
        <dbReference type="SAM" id="SignalP"/>
    </source>
</evidence>
<protein>
    <submittedName>
        <fullName evidence="3">Trypsin-like peptidase domain-containing protein</fullName>
    </submittedName>
</protein>
<dbReference type="Proteomes" id="UP001595547">
    <property type="component" value="Unassembled WGS sequence"/>
</dbReference>
<name>A0ABV7J165_9RHOB</name>
<feature type="chain" id="PRO_5047145419" evidence="1">
    <location>
        <begin position="23"/>
        <end position="581"/>
    </location>
</feature>
<evidence type="ECO:0000313" key="3">
    <source>
        <dbReference type="EMBL" id="MFC3182582.1"/>
    </source>
</evidence>
<sequence length="581" mass="60633">MRLRMVVLAMLAVLGLSGVAMAQQQAWVQVEAQPSLAEAEARARDYAAEFPNVAGYQLSSGWYAIVLGPYAPEAAAGTLADLRSSGAIPRDSFVTDDATHRQQFWPVGAIAGQEAPATDLTVVDPAVQPDLPVVEVMPAEETVQEAKASEAALDADGRKALQTAMAWYGFYEGGIDGAFGPGTRNSMAAWQEANGFEATGVLTTKQRDALVANYKADQAEFGFASVSEPEAGIEITLPLALVQFDHYEPPFVHYTEKANSGLRVILISEPGNQDSLSGLYDILQTLEVVPAQGERSKNDKNFTINAVSDRVQSYAYAEAKNGMVKGYLVVWNPADAERMSRILPALKSSFRGVGDKALDPGLVPMDDATRSGLLAGMEVKLPKLSRSGFYVDAKGSVVTTVEAVAQCGRVTIDRATEARVVAQDQASGLAILQPSTPLAPRAFAQFAAGSVRLGSEVAVAGYSYEDKLPAPVLTFGTLEEEKGLNGEAGLSRLAAPVLAGDAGGPVLDGTGAVLGMLLPAAVKGAKLLPDGVAFAAQAGVVTQALTAAGITPTTATATDLATPDALNAAGLGMTVLVSCWE</sequence>
<keyword evidence="4" id="KW-1185">Reference proteome</keyword>
<comment type="caution">
    <text evidence="3">The sequence shown here is derived from an EMBL/GenBank/DDBJ whole genome shotgun (WGS) entry which is preliminary data.</text>
</comment>
<dbReference type="EMBL" id="JBHRTO010000002">
    <property type="protein sequence ID" value="MFC3182582.1"/>
    <property type="molecule type" value="Genomic_DNA"/>
</dbReference>
<evidence type="ECO:0000259" key="2">
    <source>
        <dbReference type="PROSITE" id="PS51724"/>
    </source>
</evidence>
<dbReference type="Pfam" id="PF13365">
    <property type="entry name" value="Trypsin_2"/>
    <property type="match status" value="1"/>
</dbReference>
<dbReference type="Pfam" id="PF05036">
    <property type="entry name" value="SPOR"/>
    <property type="match status" value="1"/>
</dbReference>
<dbReference type="Pfam" id="PF01471">
    <property type="entry name" value="PG_binding_1"/>
    <property type="match status" value="1"/>
</dbReference>
<dbReference type="PROSITE" id="PS51724">
    <property type="entry name" value="SPOR"/>
    <property type="match status" value="1"/>
</dbReference>
<dbReference type="InterPro" id="IPR002477">
    <property type="entry name" value="Peptidoglycan-bd-like"/>
</dbReference>
<organism evidence="3 4">
    <name type="scientific">Cypionkella sinensis</name>
    <dbReference type="NCBI Taxonomy" id="1756043"/>
    <lineage>
        <taxon>Bacteria</taxon>
        <taxon>Pseudomonadati</taxon>
        <taxon>Pseudomonadota</taxon>
        <taxon>Alphaproteobacteria</taxon>
        <taxon>Rhodobacterales</taxon>
        <taxon>Paracoccaceae</taxon>
        <taxon>Cypionkella</taxon>
    </lineage>
</organism>
<dbReference type="Gene3D" id="2.40.10.120">
    <property type="match status" value="1"/>
</dbReference>
<gene>
    <name evidence="3" type="ORF">ACFOGH_16415</name>
</gene>
<proteinExistence type="predicted"/>